<evidence type="ECO:0000313" key="5">
    <source>
        <dbReference type="EMBL" id="KAF0984049.1"/>
    </source>
</evidence>
<comment type="similarity">
    <text evidence="1">Belongs to the TRAFAC class myosin-kinesin ATPase superfamily. Kinesin family.</text>
</comment>
<keyword evidence="1" id="KW-0067">ATP-binding</keyword>
<dbReference type="InterPro" id="IPR001752">
    <property type="entry name" value="Kinesin_motor_dom"/>
</dbReference>
<dbReference type="InterPro" id="IPR027640">
    <property type="entry name" value="Kinesin-like_fam"/>
</dbReference>
<dbReference type="InterPro" id="IPR036961">
    <property type="entry name" value="Kinesin_motor_dom_sf"/>
</dbReference>
<dbReference type="PROSITE" id="PS50067">
    <property type="entry name" value="KINESIN_MOTOR_2"/>
    <property type="match status" value="1"/>
</dbReference>
<name>A0A6A5CFI4_NAEFO</name>
<dbReference type="SMART" id="SM00129">
    <property type="entry name" value="KISc"/>
    <property type="match status" value="1"/>
</dbReference>
<dbReference type="GO" id="GO:0003777">
    <property type="term" value="F:microtubule motor activity"/>
    <property type="evidence" value="ECO:0007669"/>
    <property type="project" value="InterPro"/>
</dbReference>
<dbReference type="GO" id="GO:0008017">
    <property type="term" value="F:microtubule binding"/>
    <property type="evidence" value="ECO:0007669"/>
    <property type="project" value="InterPro"/>
</dbReference>
<evidence type="ECO:0000259" key="4">
    <source>
        <dbReference type="PROSITE" id="PS50067"/>
    </source>
</evidence>
<feature type="region of interest" description="Disordered" evidence="3">
    <location>
        <begin position="1"/>
        <end position="102"/>
    </location>
</feature>
<dbReference type="PANTHER" id="PTHR47972">
    <property type="entry name" value="KINESIN-LIKE PROTEIN KLP-3"/>
    <property type="match status" value="1"/>
</dbReference>
<gene>
    <name evidence="5" type="ORF">FDP41_007964</name>
</gene>
<dbReference type="Proteomes" id="UP000444721">
    <property type="component" value="Unassembled WGS sequence"/>
</dbReference>
<feature type="coiled-coil region" evidence="2">
    <location>
        <begin position="539"/>
        <end position="615"/>
    </location>
</feature>
<sequence length="1049" mass="121219">MEMSFSNLNVWLKKDEPEGGDAPNPSSSLSTGGINDELMMGTGTTSNTSTPSVLKEAFQSSNSFQEKEESAMSSVNIGKDMDEKSGSEKNSEDVSSTPTACSIESSNISMELPKHLNENIVSSLQSLDFETSQNSIRLENEIYVPLNFTKQKVQQYIQILDEMKTKYAQQTQVETKDDPVQTSDSEQDHQCEKCREILKEKNELLVTFNEEFLLLEKIRENEVQCLINKIEFNKNQYKINLARVEKEVNKLLQQLENKHREELAEVLKVVSERTDNSSDLEKENHRLTIVIKQLESEKLKLIDAQKKQEESLKSQVSDLSQKISSLETVVLEKTHIIEKSEKDTRMWKDRNDVLEKEVERLSNAAKDSHEASLWKEKFEQAEREIVHKERVEKDLMKNINILEESLRVKENTTKEIEEKLHDVQQVLSNMESDFNKAKAELQTLKEEREHISNQHAPLEQEKQRLTLLLEQATKELEDMKTHKQVELDRIKNIIREQYEKIELLEQENHDLIIKRALDTPLDVELDKYKRLLTKYKSSSKKNKEALSELQDKYEILMKEHSTLKEDRSFLTTTLEETKMQLSQSNVHLEERDHHIQSLLQKIEILEDEISLCKNTDPERRHELFKELEKKLQQAVSEKMHAIKHNDDLKYEILVTKQELDQEKKQVAEMKKILQHHEQLSHKATILELVNSELKKNSEMDTRKVRLDYESKIKAQAERYKQLKEEHDRACAFNEKLFEQINVTRSNIQSVANSVEMVIEALNSSQRDENALQKLALQLKEQRGMCGQIEKRIVHIQTDQRMLGIAQMKQRLRFMARCKPSNEELVHIQGKNILSLGSKNYEFDSICVGGQTEVFNEIKDAVRSSMEGDDMCILATGPNTCGKTYTLYGTANEKGLLPQTLDFIFQEAESSRATQTTTVICEVSELGDDLQVTTKDFTVLRNASSLDLVLSNVEHEKKRDDSHLIVTLMIDRVFKVTGERLSSKIVFVEISATKTLVDLLTTQHTSKPHSLITVLRNSRKAFVFTCICGEKSMEKEMINILDCTSEIRKQ</sequence>
<dbReference type="OMA" id="REREYDF"/>
<feature type="binding site" evidence="1">
    <location>
        <begin position="876"/>
        <end position="883"/>
    </location>
    <ligand>
        <name>ATP</name>
        <dbReference type="ChEBI" id="CHEBI:30616"/>
    </ligand>
</feature>
<evidence type="ECO:0000313" key="6">
    <source>
        <dbReference type="Proteomes" id="UP000444721"/>
    </source>
</evidence>
<dbReference type="GeneID" id="68115182"/>
<dbReference type="RefSeq" id="XP_044568762.1">
    <property type="nucleotide sequence ID" value="XM_044711766.1"/>
</dbReference>
<feature type="compositionally biased region" description="Polar residues" evidence="3">
    <location>
        <begin position="93"/>
        <end position="102"/>
    </location>
</feature>
<keyword evidence="2" id="KW-0175">Coiled coil</keyword>
<dbReference type="SUPFAM" id="SSF52540">
    <property type="entry name" value="P-loop containing nucleoside triphosphate hydrolases"/>
    <property type="match status" value="1"/>
</dbReference>
<evidence type="ECO:0000256" key="1">
    <source>
        <dbReference type="PROSITE-ProRule" id="PRU00283"/>
    </source>
</evidence>
<proteinExistence type="inferred from homology"/>
<feature type="domain" description="Kinesin motor" evidence="4">
    <location>
        <begin position="810"/>
        <end position="1049"/>
    </location>
</feature>
<accession>A0A6A5CFI4</accession>
<feature type="compositionally biased region" description="Polar residues" evidence="3">
    <location>
        <begin position="24"/>
        <end position="33"/>
    </location>
</feature>
<dbReference type="VEuPathDB" id="AmoebaDB:NfTy_004570"/>
<reference evidence="5 6" key="1">
    <citation type="journal article" date="2019" name="Sci. Rep.">
        <title>Nanopore sequencing improves the draft genome of the human pathogenic amoeba Naegleria fowleri.</title>
        <authorList>
            <person name="Liechti N."/>
            <person name="Schurch N."/>
            <person name="Bruggmann R."/>
            <person name="Wittwer M."/>
        </authorList>
    </citation>
    <scope>NUCLEOTIDE SEQUENCE [LARGE SCALE GENOMIC DNA]</scope>
    <source>
        <strain evidence="5 6">ATCC 30894</strain>
    </source>
</reference>
<dbReference type="GO" id="GO:0005524">
    <property type="term" value="F:ATP binding"/>
    <property type="evidence" value="ECO:0007669"/>
    <property type="project" value="UniProtKB-UniRule"/>
</dbReference>
<organism evidence="5 6">
    <name type="scientific">Naegleria fowleri</name>
    <name type="common">Brain eating amoeba</name>
    <dbReference type="NCBI Taxonomy" id="5763"/>
    <lineage>
        <taxon>Eukaryota</taxon>
        <taxon>Discoba</taxon>
        <taxon>Heterolobosea</taxon>
        <taxon>Tetramitia</taxon>
        <taxon>Eutetramitia</taxon>
        <taxon>Vahlkampfiidae</taxon>
        <taxon>Naegleria</taxon>
    </lineage>
</organism>
<keyword evidence="6" id="KW-1185">Reference proteome</keyword>
<dbReference type="AlphaFoldDB" id="A0A6A5CFI4"/>
<comment type="caution">
    <text evidence="5">The sequence shown here is derived from an EMBL/GenBank/DDBJ whole genome shotgun (WGS) entry which is preliminary data.</text>
</comment>
<dbReference type="VEuPathDB" id="AmoebaDB:NF0037320"/>
<evidence type="ECO:0000256" key="2">
    <source>
        <dbReference type="SAM" id="Coils"/>
    </source>
</evidence>
<dbReference type="Gene3D" id="3.40.850.10">
    <property type="entry name" value="Kinesin motor domain"/>
    <property type="match status" value="1"/>
</dbReference>
<feature type="coiled-coil region" evidence="2">
    <location>
        <begin position="645"/>
        <end position="679"/>
    </location>
</feature>
<dbReference type="VEuPathDB" id="AmoebaDB:FDP41_007964"/>
<dbReference type="VEuPathDB" id="AmoebaDB:NF0037330"/>
<feature type="coiled-coil region" evidence="2">
    <location>
        <begin position="227"/>
        <end position="514"/>
    </location>
</feature>
<protein>
    <recommendedName>
        <fullName evidence="4">Kinesin motor domain-containing protein</fullName>
    </recommendedName>
</protein>
<dbReference type="InterPro" id="IPR027417">
    <property type="entry name" value="P-loop_NTPase"/>
</dbReference>
<feature type="compositionally biased region" description="Low complexity" evidence="3">
    <location>
        <begin position="39"/>
        <end position="50"/>
    </location>
</feature>
<evidence type="ECO:0000256" key="3">
    <source>
        <dbReference type="SAM" id="MobiDB-lite"/>
    </source>
</evidence>
<feature type="compositionally biased region" description="Basic and acidic residues" evidence="3">
    <location>
        <begin position="79"/>
        <end position="92"/>
    </location>
</feature>
<dbReference type="OrthoDB" id="123929at2759"/>
<dbReference type="GO" id="GO:0007018">
    <property type="term" value="P:microtubule-based movement"/>
    <property type="evidence" value="ECO:0007669"/>
    <property type="project" value="InterPro"/>
</dbReference>
<dbReference type="EMBL" id="VFQX01000004">
    <property type="protein sequence ID" value="KAF0984049.1"/>
    <property type="molecule type" value="Genomic_DNA"/>
</dbReference>
<keyword evidence="1" id="KW-0547">Nucleotide-binding</keyword>
<dbReference type="Pfam" id="PF00225">
    <property type="entry name" value="Kinesin"/>
    <property type="match status" value="1"/>
</dbReference>
<keyword evidence="1" id="KW-0505">Motor protein</keyword>